<evidence type="ECO:0000313" key="1">
    <source>
        <dbReference type="EMBL" id="KRH93414.1"/>
    </source>
</evidence>
<dbReference type="InterPro" id="IPR037231">
    <property type="entry name" value="NAP-like_sf"/>
</dbReference>
<proteinExistence type="predicted"/>
<dbReference type="VEuPathDB" id="MicrosporidiaDB:M153_8990003330"/>
<dbReference type="SUPFAM" id="SSF143113">
    <property type="entry name" value="NAP-like"/>
    <property type="match status" value="1"/>
</dbReference>
<dbReference type="Proteomes" id="UP000051530">
    <property type="component" value="Unassembled WGS sequence"/>
</dbReference>
<dbReference type="AlphaFoldDB" id="A0A0R0LVN1"/>
<sequence length="172" mass="20670">MDQTSEQEKKLFSYQDKIDKQYKIFAKNDFALKLTFFNSMKLILKERDEFITDLNNNGIDFWERVCQNCQLLNDLLPDDSEISFIESLKCFYEENYTCGVEIILKKNEYLYNRKLSKKFNLLENDSEGTELKTKKETNCLLFDFFKDNDNDLEVFDILFEIYTNAAQYFFIK</sequence>
<name>A0A0R0LVN1_9MICR</name>
<protein>
    <submittedName>
        <fullName evidence="1">DNA replication factor/protein phosphatase inhibitor SET/SPR-2</fullName>
    </submittedName>
</protein>
<organism evidence="1 2">
    <name type="scientific">Pseudoloma neurophilia</name>
    <dbReference type="NCBI Taxonomy" id="146866"/>
    <lineage>
        <taxon>Eukaryota</taxon>
        <taxon>Fungi</taxon>
        <taxon>Fungi incertae sedis</taxon>
        <taxon>Microsporidia</taxon>
        <taxon>Pseudoloma</taxon>
    </lineage>
</organism>
<keyword evidence="2" id="KW-1185">Reference proteome</keyword>
<dbReference type="OrthoDB" id="19419at2759"/>
<evidence type="ECO:0000313" key="2">
    <source>
        <dbReference type="Proteomes" id="UP000051530"/>
    </source>
</evidence>
<comment type="caution">
    <text evidence="1">The sequence shown here is derived from an EMBL/GenBank/DDBJ whole genome shotgun (WGS) entry which is preliminary data.</text>
</comment>
<dbReference type="EMBL" id="LGUB01000345">
    <property type="protein sequence ID" value="KRH93414.1"/>
    <property type="molecule type" value="Genomic_DNA"/>
</dbReference>
<reference evidence="1 2" key="1">
    <citation type="submission" date="2015-07" db="EMBL/GenBank/DDBJ databases">
        <title>The genome of Pseudoloma neurophilia, a relevant intracellular parasite of the zebrafish.</title>
        <authorList>
            <person name="Ndikumana S."/>
            <person name="Pelin A."/>
            <person name="Sanders J."/>
            <person name="Corradi N."/>
        </authorList>
    </citation>
    <scope>NUCLEOTIDE SEQUENCE [LARGE SCALE GENOMIC DNA]</scope>
    <source>
        <strain evidence="1 2">MK1</strain>
    </source>
</reference>
<accession>A0A0R0LVN1</accession>
<dbReference type="Gene3D" id="3.30.1120.90">
    <property type="entry name" value="Nucleosome assembly protein"/>
    <property type="match status" value="1"/>
</dbReference>
<gene>
    <name evidence="1" type="ORF">M153_8990003330</name>
</gene>